<keyword evidence="2" id="KW-1185">Reference proteome</keyword>
<evidence type="ECO:0000313" key="2">
    <source>
        <dbReference type="Proteomes" id="UP000085678"/>
    </source>
</evidence>
<proteinExistence type="predicted"/>
<dbReference type="AlphaFoldDB" id="A0A1S3I2V3"/>
<dbReference type="PANTHER" id="PTHR20883">
    <property type="entry name" value="PHYTANOYL-COA DIOXYGENASE DOMAIN CONTAINING 1"/>
    <property type="match status" value="1"/>
</dbReference>
<dbReference type="InterPro" id="IPR008775">
    <property type="entry name" value="Phytyl_CoA_dOase-like"/>
</dbReference>
<name>A0A1S3I2V3_LINAN</name>
<dbReference type="RefSeq" id="XP_013392597.1">
    <property type="nucleotide sequence ID" value="XM_013537143.1"/>
</dbReference>
<reference evidence="3" key="1">
    <citation type="submission" date="2025-08" db="UniProtKB">
        <authorList>
            <consortium name="RefSeq"/>
        </authorList>
    </citation>
    <scope>IDENTIFICATION</scope>
    <source>
        <tissue evidence="3">Gonads</tissue>
    </source>
</reference>
<gene>
    <name evidence="3" type="primary">LOC106160522</name>
</gene>
<dbReference type="GeneID" id="106160522"/>
<dbReference type="SUPFAM" id="SSF51197">
    <property type="entry name" value="Clavaminate synthase-like"/>
    <property type="match status" value="1"/>
</dbReference>
<evidence type="ECO:0000313" key="3">
    <source>
        <dbReference type="RefSeq" id="XP_013392597.1"/>
    </source>
</evidence>
<dbReference type="Pfam" id="PF05721">
    <property type="entry name" value="PhyH"/>
    <property type="match status" value="1"/>
</dbReference>
<dbReference type="Proteomes" id="UP000085678">
    <property type="component" value="Unplaced"/>
</dbReference>
<accession>A0A1S3I2V3</accession>
<evidence type="ECO:0000256" key="1">
    <source>
        <dbReference type="ARBA" id="ARBA00001962"/>
    </source>
</evidence>
<comment type="cofactor">
    <cofactor evidence="1">
        <name>Fe cation</name>
        <dbReference type="ChEBI" id="CHEBI:24875"/>
    </cofactor>
</comment>
<dbReference type="InParanoid" id="A0A1S3I2V3"/>
<dbReference type="KEGG" id="lak:106160522"/>
<organism evidence="2 3">
    <name type="scientific">Lingula anatina</name>
    <name type="common">Brachiopod</name>
    <name type="synonym">Lingula unguis</name>
    <dbReference type="NCBI Taxonomy" id="7574"/>
    <lineage>
        <taxon>Eukaryota</taxon>
        <taxon>Metazoa</taxon>
        <taxon>Spiralia</taxon>
        <taxon>Lophotrochozoa</taxon>
        <taxon>Brachiopoda</taxon>
        <taxon>Linguliformea</taxon>
        <taxon>Lingulata</taxon>
        <taxon>Lingulida</taxon>
        <taxon>Linguloidea</taxon>
        <taxon>Lingulidae</taxon>
        <taxon>Lingula</taxon>
    </lineage>
</organism>
<dbReference type="Gene3D" id="2.60.120.620">
    <property type="entry name" value="q2cbj1_9rhob like domain"/>
    <property type="match status" value="1"/>
</dbReference>
<protein>
    <submittedName>
        <fullName evidence="3">Uncharacterized protein LOC106160522</fullName>
    </submittedName>
</protein>
<dbReference type="OrthoDB" id="445007at2759"/>
<sequence length="293" mass="32963">MDSDRTTDGLGYQFADNFMVTNEVKAQFDKDGFIILRNLLDGEELATLKSALEQDQGLANHNYGRDDGEGRQTKTTLWNYPGDDITGIIGRSEKVAGTMEKLLGGEVYHYHAKVIMKEPFTGGAHIWHQDYGYWYLNGNLFPDMGTVWIAVDRADRTNGCLKILPGSHQAGRIDHVKVGDQACADLERVNQLAKVCPLTYVQLDPGDALFFHCNLLHRSDQNSSPNRRWAFLVCYNRASNDPVYKHHHPNYTPLQKVSNAKIKECGVKTDTTGKHFFGGPKEELAMDILSQEK</sequence>
<dbReference type="PANTHER" id="PTHR20883:SF51">
    <property type="entry name" value="PHYTANOYL-COA HYDROXYLASE"/>
    <property type="match status" value="1"/>
</dbReference>